<dbReference type="Proteomes" id="UP000625711">
    <property type="component" value="Unassembled WGS sequence"/>
</dbReference>
<protein>
    <submittedName>
        <fullName evidence="1">Uncharacterized protein</fullName>
    </submittedName>
</protein>
<reference evidence="1" key="1">
    <citation type="submission" date="2020-08" db="EMBL/GenBank/DDBJ databases">
        <title>Genome sequencing and assembly of the red palm weevil Rhynchophorus ferrugineus.</title>
        <authorList>
            <person name="Dias G.B."/>
            <person name="Bergman C.M."/>
            <person name="Manee M."/>
        </authorList>
    </citation>
    <scope>NUCLEOTIDE SEQUENCE</scope>
    <source>
        <strain evidence="1">AA-2017</strain>
        <tissue evidence="1">Whole larva</tissue>
    </source>
</reference>
<evidence type="ECO:0000313" key="1">
    <source>
        <dbReference type="EMBL" id="KAF7281869.1"/>
    </source>
</evidence>
<gene>
    <name evidence="1" type="ORF">GWI33_004111</name>
</gene>
<sequence length="98" mass="11271">MVELHRSRPLPPLREASSLLGGSHLVRALMLLRFIPNWTDQNQFDRNPPPVKTTVAVFFFGSIRDKNNRDSFLILRNIQVCILKTVAFYCVSTLTNEQ</sequence>
<keyword evidence="2" id="KW-1185">Reference proteome</keyword>
<dbReference type="EMBL" id="JAACXV010000216">
    <property type="protein sequence ID" value="KAF7281869.1"/>
    <property type="molecule type" value="Genomic_DNA"/>
</dbReference>
<comment type="caution">
    <text evidence="1">The sequence shown here is derived from an EMBL/GenBank/DDBJ whole genome shotgun (WGS) entry which is preliminary data.</text>
</comment>
<dbReference type="AlphaFoldDB" id="A0A834IL71"/>
<proteinExistence type="predicted"/>
<evidence type="ECO:0000313" key="2">
    <source>
        <dbReference type="Proteomes" id="UP000625711"/>
    </source>
</evidence>
<name>A0A834IL71_RHYFE</name>
<accession>A0A834IL71</accession>
<organism evidence="1 2">
    <name type="scientific">Rhynchophorus ferrugineus</name>
    <name type="common">Red palm weevil</name>
    <name type="synonym">Curculio ferrugineus</name>
    <dbReference type="NCBI Taxonomy" id="354439"/>
    <lineage>
        <taxon>Eukaryota</taxon>
        <taxon>Metazoa</taxon>
        <taxon>Ecdysozoa</taxon>
        <taxon>Arthropoda</taxon>
        <taxon>Hexapoda</taxon>
        <taxon>Insecta</taxon>
        <taxon>Pterygota</taxon>
        <taxon>Neoptera</taxon>
        <taxon>Endopterygota</taxon>
        <taxon>Coleoptera</taxon>
        <taxon>Polyphaga</taxon>
        <taxon>Cucujiformia</taxon>
        <taxon>Curculionidae</taxon>
        <taxon>Dryophthorinae</taxon>
        <taxon>Rhynchophorus</taxon>
    </lineage>
</organism>